<dbReference type="Pfam" id="PF00226">
    <property type="entry name" value="DnaJ"/>
    <property type="match status" value="1"/>
</dbReference>
<feature type="domain" description="J" evidence="1">
    <location>
        <begin position="71"/>
        <end position="136"/>
    </location>
</feature>
<dbReference type="PRINTS" id="PR00625">
    <property type="entry name" value="JDOMAIN"/>
</dbReference>
<evidence type="ECO:0000313" key="2">
    <source>
        <dbReference type="EMBL" id="KAG5626132.1"/>
    </source>
</evidence>
<sequence>MVCSSLYNKNSVIGTLAFFPRTPENINCHTFPSTCSFPLNSTNPFATLSSSSAVKCYGQNYGDEEPLSTSLAYDVLGVAPNCSADELKSAFRNKVKKFHPDVRRDGNSSDKMIRRVIQAYEMLSNFTKSEIIESGGPSGNKFLAYSLFEFCRECLDPFDQPECEAFDLFVNETVCIGKGCQFSCVKKAPHAFTFSSLTGTAQATSQGHGEDYQVHLAAGQCPRSCIHYVTPSQRIVLEELLGSIMSTPYDTSAEADLLYSLIVKARFENNHYQKPKKQPKASTKHVDWF</sequence>
<dbReference type="InterPro" id="IPR001623">
    <property type="entry name" value="DnaJ_domain"/>
</dbReference>
<name>A0A9J6AP55_SOLCO</name>
<dbReference type="SUPFAM" id="SSF46565">
    <property type="entry name" value="Chaperone J-domain"/>
    <property type="match status" value="1"/>
</dbReference>
<dbReference type="PANTHER" id="PTHR45295">
    <property type="entry name" value="CHAPERONE PROTEIN DNAJ C76, CHLOROPLASTIC"/>
    <property type="match status" value="1"/>
</dbReference>
<dbReference type="SMART" id="SM00271">
    <property type="entry name" value="DnaJ"/>
    <property type="match status" value="1"/>
</dbReference>
<gene>
    <name evidence="2" type="ORF">H5410_011350</name>
</gene>
<dbReference type="AlphaFoldDB" id="A0A9J6AP55"/>
<dbReference type="InterPro" id="IPR036869">
    <property type="entry name" value="J_dom_sf"/>
</dbReference>
<dbReference type="OrthoDB" id="10250354at2759"/>
<dbReference type="Proteomes" id="UP000824120">
    <property type="component" value="Chromosome 2"/>
</dbReference>
<dbReference type="Gene3D" id="3.30.70.20">
    <property type="match status" value="1"/>
</dbReference>
<dbReference type="PANTHER" id="PTHR45295:SF3">
    <property type="entry name" value="CHAPERONE DNAJ-DOMAIN SUPERFAMILY PROTEIN"/>
    <property type="match status" value="1"/>
</dbReference>
<proteinExistence type="predicted"/>
<accession>A0A9J6AP55</accession>
<keyword evidence="3" id="KW-1185">Reference proteome</keyword>
<dbReference type="CDD" id="cd06257">
    <property type="entry name" value="DnaJ"/>
    <property type="match status" value="1"/>
</dbReference>
<comment type="caution">
    <text evidence="2">The sequence shown here is derived from an EMBL/GenBank/DDBJ whole genome shotgun (WGS) entry which is preliminary data.</text>
</comment>
<protein>
    <recommendedName>
        <fullName evidence="1">J domain-containing protein</fullName>
    </recommendedName>
</protein>
<dbReference type="PROSITE" id="PS50076">
    <property type="entry name" value="DNAJ_2"/>
    <property type="match status" value="1"/>
</dbReference>
<reference evidence="2 3" key="1">
    <citation type="submission" date="2020-09" db="EMBL/GenBank/DDBJ databases">
        <title>De no assembly of potato wild relative species, Solanum commersonii.</title>
        <authorList>
            <person name="Cho K."/>
        </authorList>
    </citation>
    <scope>NUCLEOTIDE SEQUENCE [LARGE SCALE GENOMIC DNA]</scope>
    <source>
        <strain evidence="2">LZ3.2</strain>
        <tissue evidence="2">Leaf</tissue>
    </source>
</reference>
<evidence type="ECO:0000313" key="3">
    <source>
        <dbReference type="Proteomes" id="UP000824120"/>
    </source>
</evidence>
<organism evidence="2 3">
    <name type="scientific">Solanum commersonii</name>
    <name type="common">Commerson's wild potato</name>
    <name type="synonym">Commerson's nightshade</name>
    <dbReference type="NCBI Taxonomy" id="4109"/>
    <lineage>
        <taxon>Eukaryota</taxon>
        <taxon>Viridiplantae</taxon>
        <taxon>Streptophyta</taxon>
        <taxon>Embryophyta</taxon>
        <taxon>Tracheophyta</taxon>
        <taxon>Spermatophyta</taxon>
        <taxon>Magnoliopsida</taxon>
        <taxon>eudicotyledons</taxon>
        <taxon>Gunneridae</taxon>
        <taxon>Pentapetalae</taxon>
        <taxon>asterids</taxon>
        <taxon>lamiids</taxon>
        <taxon>Solanales</taxon>
        <taxon>Solanaceae</taxon>
        <taxon>Solanoideae</taxon>
        <taxon>Solaneae</taxon>
        <taxon>Solanum</taxon>
    </lineage>
</organism>
<evidence type="ECO:0000259" key="1">
    <source>
        <dbReference type="PROSITE" id="PS50076"/>
    </source>
</evidence>
<dbReference type="Gene3D" id="1.10.287.110">
    <property type="entry name" value="DnaJ domain"/>
    <property type="match status" value="1"/>
</dbReference>
<dbReference type="EMBL" id="JACXVP010000002">
    <property type="protein sequence ID" value="KAG5626132.1"/>
    <property type="molecule type" value="Genomic_DNA"/>
</dbReference>